<reference evidence="2" key="2">
    <citation type="journal article" date="2008" name="Nucleic Acids Res.">
        <title>The rice annotation project database (RAP-DB): 2008 update.</title>
        <authorList>
            <consortium name="The rice annotation project (RAP)"/>
        </authorList>
    </citation>
    <scope>GENOME REANNOTATION</scope>
    <source>
        <strain evidence="2">cv. Nipponbare</strain>
    </source>
</reference>
<evidence type="ECO:0000313" key="1">
    <source>
        <dbReference type="EMBL" id="BAD61796.1"/>
    </source>
</evidence>
<evidence type="ECO:0000313" key="2">
    <source>
        <dbReference type="Proteomes" id="UP000000763"/>
    </source>
</evidence>
<reference evidence="2" key="1">
    <citation type="journal article" date="2005" name="Nature">
        <title>The map-based sequence of the rice genome.</title>
        <authorList>
            <consortium name="International rice genome sequencing project (IRGSP)"/>
            <person name="Matsumoto T."/>
            <person name="Wu J."/>
            <person name="Kanamori H."/>
            <person name="Katayose Y."/>
            <person name="Fujisawa M."/>
            <person name="Namiki N."/>
            <person name="Mizuno H."/>
            <person name="Yamamoto K."/>
            <person name="Antonio B.A."/>
            <person name="Baba T."/>
            <person name="Sakata K."/>
            <person name="Nagamura Y."/>
            <person name="Aoki H."/>
            <person name="Arikawa K."/>
            <person name="Arita K."/>
            <person name="Bito T."/>
            <person name="Chiden Y."/>
            <person name="Fujitsuka N."/>
            <person name="Fukunaka R."/>
            <person name="Hamada M."/>
            <person name="Harada C."/>
            <person name="Hayashi A."/>
            <person name="Hijishita S."/>
            <person name="Honda M."/>
            <person name="Hosokawa S."/>
            <person name="Ichikawa Y."/>
            <person name="Idonuma A."/>
            <person name="Iijima M."/>
            <person name="Ikeda M."/>
            <person name="Ikeno M."/>
            <person name="Ito K."/>
            <person name="Ito S."/>
            <person name="Ito T."/>
            <person name="Ito Y."/>
            <person name="Ito Y."/>
            <person name="Iwabuchi A."/>
            <person name="Kamiya K."/>
            <person name="Karasawa W."/>
            <person name="Kurita K."/>
            <person name="Katagiri S."/>
            <person name="Kikuta A."/>
            <person name="Kobayashi H."/>
            <person name="Kobayashi N."/>
            <person name="Machita K."/>
            <person name="Maehara T."/>
            <person name="Masukawa M."/>
            <person name="Mizubayashi T."/>
            <person name="Mukai Y."/>
            <person name="Nagasaki H."/>
            <person name="Nagata Y."/>
            <person name="Naito S."/>
            <person name="Nakashima M."/>
            <person name="Nakama Y."/>
            <person name="Nakamichi Y."/>
            <person name="Nakamura M."/>
            <person name="Meguro A."/>
            <person name="Negishi M."/>
            <person name="Ohta I."/>
            <person name="Ohta T."/>
            <person name="Okamoto M."/>
            <person name="Ono N."/>
            <person name="Saji S."/>
            <person name="Sakaguchi M."/>
            <person name="Sakai K."/>
            <person name="Shibata M."/>
            <person name="Shimokawa T."/>
            <person name="Song J."/>
            <person name="Takazaki Y."/>
            <person name="Terasawa K."/>
            <person name="Tsugane M."/>
            <person name="Tsuji K."/>
            <person name="Ueda S."/>
            <person name="Waki K."/>
            <person name="Yamagata H."/>
            <person name="Yamamoto M."/>
            <person name="Yamamoto S."/>
            <person name="Yamane H."/>
            <person name="Yoshiki S."/>
            <person name="Yoshihara R."/>
            <person name="Yukawa K."/>
            <person name="Zhong H."/>
            <person name="Yano M."/>
            <person name="Yuan Q."/>
            <person name="Ouyang S."/>
            <person name="Liu J."/>
            <person name="Jones K.M."/>
            <person name="Gansberger K."/>
            <person name="Moffat K."/>
            <person name="Hill J."/>
            <person name="Bera J."/>
            <person name="Fadrosh D."/>
            <person name="Jin S."/>
            <person name="Johri S."/>
            <person name="Kim M."/>
            <person name="Overton L."/>
            <person name="Reardon M."/>
            <person name="Tsitrin T."/>
            <person name="Vuong H."/>
            <person name="Weaver B."/>
            <person name="Ciecko A."/>
            <person name="Tallon L."/>
            <person name="Jackson J."/>
            <person name="Pai G."/>
            <person name="Aken S.V."/>
            <person name="Utterback T."/>
            <person name="Reidmuller S."/>
            <person name="Feldblyum T."/>
            <person name="Hsiao J."/>
            <person name="Zismann V."/>
            <person name="Iobst S."/>
            <person name="de Vazeille A.R."/>
            <person name="Buell C.R."/>
            <person name="Ying K."/>
            <person name="Li Y."/>
            <person name="Lu T."/>
            <person name="Huang Y."/>
            <person name="Zhao Q."/>
            <person name="Feng Q."/>
            <person name="Zhang L."/>
            <person name="Zhu J."/>
            <person name="Weng Q."/>
            <person name="Mu J."/>
            <person name="Lu Y."/>
            <person name="Fan D."/>
            <person name="Liu Y."/>
            <person name="Guan J."/>
            <person name="Zhang Y."/>
            <person name="Yu S."/>
            <person name="Liu X."/>
            <person name="Zhang Y."/>
            <person name="Hong G."/>
            <person name="Han B."/>
            <person name="Choisne N."/>
            <person name="Demange N."/>
            <person name="Orjeda G."/>
            <person name="Samain S."/>
            <person name="Cattolico L."/>
            <person name="Pelletier E."/>
            <person name="Couloux A."/>
            <person name="Segurens B."/>
            <person name="Wincker P."/>
            <person name="D'Hont A."/>
            <person name="Scarpelli C."/>
            <person name="Weissenbach J."/>
            <person name="Salanoubat M."/>
            <person name="Quetier F."/>
            <person name="Yu Y."/>
            <person name="Kim H.R."/>
            <person name="Rambo T."/>
            <person name="Currie J."/>
            <person name="Collura K."/>
            <person name="Luo M."/>
            <person name="Yang T."/>
            <person name="Ammiraju J.S.S."/>
            <person name="Engler F."/>
            <person name="Soderlund C."/>
            <person name="Wing R.A."/>
            <person name="Palmer L.E."/>
            <person name="de la Bastide M."/>
            <person name="Spiegel L."/>
            <person name="Nascimento L."/>
            <person name="Zutavern T."/>
            <person name="O'Shaughnessy A."/>
            <person name="Dike S."/>
            <person name="Dedhia N."/>
            <person name="Preston R."/>
            <person name="Balija V."/>
            <person name="McCombie W.R."/>
            <person name="Chow T."/>
            <person name="Chen H."/>
            <person name="Chung M."/>
            <person name="Chen C."/>
            <person name="Shaw J."/>
            <person name="Wu H."/>
            <person name="Hsiao K."/>
            <person name="Chao Y."/>
            <person name="Chu M."/>
            <person name="Cheng C."/>
            <person name="Hour A."/>
            <person name="Lee P."/>
            <person name="Lin S."/>
            <person name="Lin Y."/>
            <person name="Liou J."/>
            <person name="Liu S."/>
            <person name="Hsing Y."/>
            <person name="Raghuvanshi S."/>
            <person name="Mohanty A."/>
            <person name="Bharti A.K."/>
            <person name="Gaur A."/>
            <person name="Gupta V."/>
            <person name="Kumar D."/>
            <person name="Ravi V."/>
            <person name="Vij S."/>
            <person name="Kapur A."/>
            <person name="Khurana P."/>
            <person name="Khurana P."/>
            <person name="Khurana J.P."/>
            <person name="Tyagi A.K."/>
            <person name="Gaikwad K."/>
            <person name="Singh A."/>
            <person name="Dalal V."/>
            <person name="Srivastava S."/>
            <person name="Dixit A."/>
            <person name="Pal A.K."/>
            <person name="Ghazi I.A."/>
            <person name="Yadav M."/>
            <person name="Pandit A."/>
            <person name="Bhargava A."/>
            <person name="Sureshbabu K."/>
            <person name="Batra K."/>
            <person name="Sharma T.R."/>
            <person name="Mohapatra T."/>
            <person name="Singh N.K."/>
            <person name="Messing J."/>
            <person name="Nelson A.B."/>
            <person name="Fuks G."/>
            <person name="Kavchok S."/>
            <person name="Keizer G."/>
            <person name="Linton E."/>
            <person name="Llaca V."/>
            <person name="Song R."/>
            <person name="Tanyolac B."/>
            <person name="Young S."/>
            <person name="Ho-Il K."/>
            <person name="Hahn J.H."/>
            <person name="Sangsakoo G."/>
            <person name="Vanavichit A."/>
            <person name="de Mattos Luiz.A.T."/>
            <person name="Zimmer P.D."/>
            <person name="Malone G."/>
            <person name="Dellagostin O."/>
            <person name="de Oliveira A.C."/>
            <person name="Bevan M."/>
            <person name="Bancroft I."/>
            <person name="Minx P."/>
            <person name="Cordum H."/>
            <person name="Wilson R."/>
            <person name="Cheng Z."/>
            <person name="Jin W."/>
            <person name="Jiang J."/>
            <person name="Leong S.A."/>
            <person name="Iwama H."/>
            <person name="Gojobori T."/>
            <person name="Itoh T."/>
            <person name="Niimura Y."/>
            <person name="Fujii Y."/>
            <person name="Habara T."/>
            <person name="Sakai H."/>
            <person name="Sato Y."/>
            <person name="Wilson G."/>
            <person name="Kumar K."/>
            <person name="McCouch S."/>
            <person name="Juretic N."/>
            <person name="Hoen D."/>
            <person name="Wright S."/>
            <person name="Bruskiewich R."/>
            <person name="Bureau T."/>
            <person name="Miyao A."/>
            <person name="Hirochika H."/>
            <person name="Nishikawa T."/>
            <person name="Kadowaki K."/>
            <person name="Sugiura M."/>
            <person name="Burr B."/>
            <person name="Sasaki T."/>
        </authorList>
    </citation>
    <scope>NUCLEOTIDE SEQUENCE [LARGE SCALE GENOMIC DNA]</scope>
    <source>
        <strain evidence="2">cv. Nipponbare</strain>
    </source>
</reference>
<gene>
    <name evidence="1" type="primary">OSJNBa0021N09.36</name>
</gene>
<dbReference type="AlphaFoldDB" id="Q5Z7R0"/>
<organism evidence="1 2">
    <name type="scientific">Oryza sativa subsp. japonica</name>
    <name type="common">Rice</name>
    <dbReference type="NCBI Taxonomy" id="39947"/>
    <lineage>
        <taxon>Eukaryota</taxon>
        <taxon>Viridiplantae</taxon>
        <taxon>Streptophyta</taxon>
        <taxon>Embryophyta</taxon>
        <taxon>Tracheophyta</taxon>
        <taxon>Spermatophyta</taxon>
        <taxon>Magnoliopsida</taxon>
        <taxon>Liliopsida</taxon>
        <taxon>Poales</taxon>
        <taxon>Poaceae</taxon>
        <taxon>BOP clade</taxon>
        <taxon>Oryzoideae</taxon>
        <taxon>Oryzeae</taxon>
        <taxon>Oryzinae</taxon>
        <taxon>Oryza</taxon>
        <taxon>Oryza sativa</taxon>
    </lineage>
</organism>
<protein>
    <submittedName>
        <fullName evidence="1">Uncharacterized protein</fullName>
    </submittedName>
</protein>
<sequence>MAVRLGPACPEVARWSPARPEAARWSPARFGRLTARDAASASCAVEVVQAEELWGGDDRGVCGGLQTKAYLGIA</sequence>
<proteinExistence type="predicted"/>
<accession>Q5Z7R0</accession>
<dbReference type="Proteomes" id="UP000000763">
    <property type="component" value="Chromosome 6"/>
</dbReference>
<name>Q5Z7R0_ORYSJ</name>
<dbReference type="EMBL" id="AP004679">
    <property type="protein sequence ID" value="BAD61796.1"/>
    <property type="molecule type" value="Genomic_DNA"/>
</dbReference>